<dbReference type="STRING" id="1317117.ATO7_07542"/>
<dbReference type="InterPro" id="IPR005501">
    <property type="entry name" value="LamB/YcsF/PxpA-like"/>
</dbReference>
<dbReference type="SUPFAM" id="SSF88713">
    <property type="entry name" value="Glycoside hydrolase/deacetylase"/>
    <property type="match status" value="1"/>
</dbReference>
<dbReference type="NCBIfam" id="NF003814">
    <property type="entry name" value="PRK05406.1-3"/>
    <property type="match status" value="1"/>
</dbReference>
<gene>
    <name evidence="1" type="ORF">ATO7_07542</name>
</gene>
<dbReference type="Pfam" id="PF03746">
    <property type="entry name" value="LamB_YcsF"/>
    <property type="match status" value="1"/>
</dbReference>
<comment type="caution">
    <text evidence="1">The sequence shown here is derived from an EMBL/GenBank/DDBJ whole genome shotgun (WGS) entry which is preliminary data.</text>
</comment>
<reference evidence="1 2" key="1">
    <citation type="submission" date="2013-04" db="EMBL/GenBank/DDBJ databases">
        <title>Oceanococcus atlanticus 22II-S10r2 Genome Sequencing.</title>
        <authorList>
            <person name="Lai Q."/>
            <person name="Li G."/>
            <person name="Shao Z."/>
        </authorList>
    </citation>
    <scope>NUCLEOTIDE SEQUENCE [LARGE SCALE GENOMIC DNA]</scope>
    <source>
        <strain evidence="1 2">22II-S10r2</strain>
    </source>
</reference>
<dbReference type="Proteomes" id="UP000192342">
    <property type="component" value="Unassembled WGS sequence"/>
</dbReference>
<dbReference type="Gene3D" id="3.20.20.370">
    <property type="entry name" value="Glycoside hydrolase/deacetylase"/>
    <property type="match status" value="1"/>
</dbReference>
<evidence type="ECO:0000313" key="1">
    <source>
        <dbReference type="EMBL" id="ORE86874.1"/>
    </source>
</evidence>
<accession>A0A1Y1SDV0</accession>
<proteinExistence type="predicted"/>
<dbReference type="PANTHER" id="PTHR30292:SF0">
    <property type="entry name" value="5-OXOPROLINASE SUBUNIT A"/>
    <property type="match status" value="1"/>
</dbReference>
<evidence type="ECO:0000313" key="2">
    <source>
        <dbReference type="Proteomes" id="UP000192342"/>
    </source>
</evidence>
<keyword evidence="2" id="KW-1185">Reference proteome</keyword>
<dbReference type="CDD" id="cd10787">
    <property type="entry name" value="LamB_YcsF_like"/>
    <property type="match status" value="1"/>
</dbReference>
<dbReference type="EMBL" id="AQQV01000002">
    <property type="protein sequence ID" value="ORE86874.1"/>
    <property type="molecule type" value="Genomic_DNA"/>
</dbReference>
<name>A0A1Y1SDV0_9GAMM</name>
<sequence length="238" mass="25586">MGESYGAWRMGADELLMPHIDMANIACGGHASDPVTMDTTVALACAHQVQIGAHPGYPDKEGFGRRAFPLAGDELGAHLLFQIGALDALCRKHATRIRHVKPHGALYNQMMREDALLETIFKALQAFDPTLPLVVQAADSRRNDALRAQAADYGLTLLFEAFADRAYSADGHLASRGMPGAVHHSSAAILEQARRLMTHGEVQALSGETLHIEADTLCLHGDNPLSPEVAKALHANNS</sequence>
<dbReference type="PANTHER" id="PTHR30292">
    <property type="entry name" value="UNCHARACTERIZED PROTEIN YBGL-RELATED"/>
    <property type="match status" value="1"/>
</dbReference>
<dbReference type="GO" id="GO:0005975">
    <property type="term" value="P:carbohydrate metabolic process"/>
    <property type="evidence" value="ECO:0007669"/>
    <property type="project" value="InterPro"/>
</dbReference>
<dbReference type="NCBIfam" id="NF003816">
    <property type="entry name" value="PRK05406.1-5"/>
    <property type="match status" value="1"/>
</dbReference>
<dbReference type="InterPro" id="IPR011330">
    <property type="entry name" value="Glyco_hydro/deAcase_b/a-brl"/>
</dbReference>
<organism evidence="1 2">
    <name type="scientific">Oceanococcus atlanticus</name>
    <dbReference type="NCBI Taxonomy" id="1317117"/>
    <lineage>
        <taxon>Bacteria</taxon>
        <taxon>Pseudomonadati</taxon>
        <taxon>Pseudomonadota</taxon>
        <taxon>Gammaproteobacteria</taxon>
        <taxon>Chromatiales</taxon>
        <taxon>Oceanococcaceae</taxon>
        <taxon>Oceanococcus</taxon>
    </lineage>
</organism>
<dbReference type="AlphaFoldDB" id="A0A1Y1SDV0"/>
<protein>
    <submittedName>
        <fullName evidence="1">LamB/YcsF family protein</fullName>
    </submittedName>
</protein>